<dbReference type="EMBL" id="AWSO01001383">
    <property type="protein sequence ID" value="ESK84021.1"/>
    <property type="molecule type" value="Genomic_DNA"/>
</dbReference>
<comment type="caution">
    <text evidence="1">The sequence shown here is derived from an EMBL/GenBank/DDBJ whole genome shotgun (WGS) entry which is preliminary data.</text>
</comment>
<dbReference type="OrthoDB" id="2962802at2759"/>
<dbReference type="AlphaFoldDB" id="V2WTX7"/>
<keyword evidence="2" id="KW-1185">Reference proteome</keyword>
<reference evidence="1 2" key="1">
    <citation type="journal article" date="2014" name="BMC Genomics">
        <title>Genome and secretome analysis of the hemibiotrophic fungal pathogen, Moniliophthora roreri, which causes frosty pod rot disease of cacao: mechanisms of the biotrophic and necrotrophic phases.</title>
        <authorList>
            <person name="Meinhardt L.W."/>
            <person name="Costa G.G.L."/>
            <person name="Thomazella D.P.T."/>
            <person name="Teixeira P.J.P.L."/>
            <person name="Carazzolle M.F."/>
            <person name="Schuster S.C."/>
            <person name="Carlson J.E."/>
            <person name="Guiltinan M.J."/>
            <person name="Mieczkowski P."/>
            <person name="Farmer A."/>
            <person name="Ramaraj T."/>
            <person name="Crozier J."/>
            <person name="Davis R.E."/>
            <person name="Shao J."/>
            <person name="Melnick R.L."/>
            <person name="Pereira G.A.G."/>
            <person name="Bailey B.A."/>
        </authorList>
    </citation>
    <scope>NUCLEOTIDE SEQUENCE [LARGE SCALE GENOMIC DNA]</scope>
    <source>
        <strain evidence="1 2">MCA 2997</strain>
    </source>
</reference>
<proteinExistence type="predicted"/>
<gene>
    <name evidence="1" type="ORF">Moror_11524</name>
</gene>
<sequence length="335" mass="38684">MSLLSHLPLLSQLTAQTSEKDDPVESYRLNSLEADSKMAGPLYALEFFMGINYGELRLETSPNIVHVRSSIKRLLQDQKLALIPTEETLDKLLKLHCQNLSCEVYDRTRYTDVLPHQEYEYLVRSFDLKEPLSTISHDGSRHTYTSPHDHLPHFRSTAHPFLVVRNTASTLFAAVLRRLPVKDVKVMVIQDKWYKAPPTFAQKPNWKELGHPLDKLGDPVEEILAHEEEVCPDLIPDTSSSTSYTSLATSITSQHMAYIQKPGTKRWVKKMRKIVNRQIRYEEEVSNDKQIKSYRQEKSRSYDEVMRTSRVSSRFAPYLRPKCKTRALDDISVPL</sequence>
<evidence type="ECO:0000313" key="2">
    <source>
        <dbReference type="Proteomes" id="UP000017559"/>
    </source>
</evidence>
<name>V2WTX7_MONRO</name>
<dbReference type="Proteomes" id="UP000017559">
    <property type="component" value="Unassembled WGS sequence"/>
</dbReference>
<dbReference type="HOGENOM" id="CLU_839602_0_0_1"/>
<evidence type="ECO:0000313" key="1">
    <source>
        <dbReference type="EMBL" id="ESK84021.1"/>
    </source>
</evidence>
<dbReference type="KEGG" id="mrr:Moror_11524"/>
<organism evidence="1 2">
    <name type="scientific">Moniliophthora roreri (strain MCA 2997)</name>
    <name type="common">Cocoa frosty pod rot fungus</name>
    <name type="synonym">Crinipellis roreri</name>
    <dbReference type="NCBI Taxonomy" id="1381753"/>
    <lineage>
        <taxon>Eukaryota</taxon>
        <taxon>Fungi</taxon>
        <taxon>Dikarya</taxon>
        <taxon>Basidiomycota</taxon>
        <taxon>Agaricomycotina</taxon>
        <taxon>Agaricomycetes</taxon>
        <taxon>Agaricomycetidae</taxon>
        <taxon>Agaricales</taxon>
        <taxon>Marasmiineae</taxon>
        <taxon>Marasmiaceae</taxon>
        <taxon>Moniliophthora</taxon>
    </lineage>
</organism>
<protein>
    <submittedName>
        <fullName evidence="1">Uncharacterized protein</fullName>
    </submittedName>
</protein>
<accession>V2WTX7</accession>